<dbReference type="Pfam" id="PF00015">
    <property type="entry name" value="MCPsignal"/>
    <property type="match status" value="1"/>
</dbReference>
<dbReference type="GO" id="GO:0006935">
    <property type="term" value="P:chemotaxis"/>
    <property type="evidence" value="ECO:0007669"/>
    <property type="project" value="UniProtKB-KW"/>
</dbReference>
<evidence type="ECO:0000256" key="8">
    <source>
        <dbReference type="PROSITE-ProRule" id="PRU00284"/>
    </source>
</evidence>
<keyword evidence="5 10" id="KW-1133">Transmembrane helix</keyword>
<evidence type="ECO:0000256" key="10">
    <source>
        <dbReference type="SAM" id="Phobius"/>
    </source>
</evidence>
<dbReference type="PANTHER" id="PTHR43531">
    <property type="entry name" value="PROTEIN ICFG"/>
    <property type="match status" value="1"/>
</dbReference>
<dbReference type="CDD" id="cd06225">
    <property type="entry name" value="HAMP"/>
    <property type="match status" value="1"/>
</dbReference>
<dbReference type="GO" id="GO:0007165">
    <property type="term" value="P:signal transduction"/>
    <property type="evidence" value="ECO:0007669"/>
    <property type="project" value="UniProtKB-KW"/>
</dbReference>
<dbReference type="InterPro" id="IPR033479">
    <property type="entry name" value="dCache_1"/>
</dbReference>
<sequence>MKSLRNRILFPVIGFIILGMALSAVLSTRTTSHIVQNIITDQLETLTRNLSAQISAWIQDLRGDLKTQCRQEIFTKILSQETPRAEELEKANKLMQEFMKTYDIYDSITLIDRTGKVVAHPNPEVIGLDLSTRSYFKLGMQGQNNISNVIKSKVTGRPIFTIAEPMKLHGEVIGVLTSCIELSKFTEQFIVPIKIGSDGYAFMTDKTGMICSHPDTDVILQTNISAFDWGKQLMSRKNGIETYTFEGIEKIVSFRTEPTTGWFVAAGADTEDIFSVIDSLIMRNGIIGIIVVLVLAVMVILIVRPITNILGKGVAFAQDIKNGDLSGRLHFSRRDELGLLAEALDTMADSLQQRAALAEAIADGDLTRDVVLTSEHDVLGRALRNMTDRLNDILRQIDSASEQIDSGSGQVADSAQALSQGATQQAAAIEEIGASLGELSGRTHENAENAQTANSLANTARRAAHGGSEQMQQMVAAMQEISESGQNISKIIKTIDEIAFQTNLLALNAAVEAARAGQHGKGFAVVAEEVRNLAARSADAARETAELIEGSVKKGENGTDIANRTAAALEEIVVGIGKTADLVGEIAASSKEQSDGLAQVNDGINQIDAVTQSNTAGAEESAAAAEELSSQSAYMRQLLSQFRLRGHAAKPPAPGYAQQPSISAPKAAQTLKAETAGQNSSIPQIALDDADFGKY</sequence>
<dbReference type="InterPro" id="IPR029151">
    <property type="entry name" value="Sensor-like_sf"/>
</dbReference>
<dbReference type="RefSeq" id="WP_011342755.1">
    <property type="nucleotide sequence ID" value="NC_007498.2"/>
</dbReference>
<reference evidence="13 14" key="2">
    <citation type="journal article" date="2012" name="BMC Genomics">
        <title>The genome of Pelobacter carbinolicus reveals surprising metabolic capabilities and physiological features.</title>
        <authorList>
            <person name="Aklujkar M."/>
            <person name="Haveman S.A."/>
            <person name="Didonato R.Jr."/>
            <person name="Chertkov O."/>
            <person name="Han C.S."/>
            <person name="Land M.L."/>
            <person name="Brown P."/>
            <person name="Lovley D.R."/>
        </authorList>
    </citation>
    <scope>NUCLEOTIDE SEQUENCE [LARGE SCALE GENOMIC DNA]</scope>
    <source>
        <strain evidence="14">DSM 2380 / NBRC 103641 / GraBd1</strain>
    </source>
</reference>
<dbReference type="Pfam" id="PF02743">
    <property type="entry name" value="dCache_1"/>
    <property type="match status" value="1"/>
</dbReference>
<evidence type="ECO:0000256" key="3">
    <source>
        <dbReference type="ARBA" id="ARBA00022500"/>
    </source>
</evidence>
<evidence type="ECO:0000256" key="6">
    <source>
        <dbReference type="ARBA" id="ARBA00023136"/>
    </source>
</evidence>
<keyword evidence="6 10" id="KW-0472">Membrane</keyword>
<dbReference type="Gene3D" id="1.10.8.500">
    <property type="entry name" value="HAMP domain in histidine kinase"/>
    <property type="match status" value="1"/>
</dbReference>
<dbReference type="EMBL" id="CP000142">
    <property type="protein sequence ID" value="ABA90202.1"/>
    <property type="molecule type" value="Genomic_DNA"/>
</dbReference>
<dbReference type="SMART" id="SM00304">
    <property type="entry name" value="HAMP"/>
    <property type="match status" value="1"/>
</dbReference>
<dbReference type="KEGG" id="pca:Pcar_2967"/>
<evidence type="ECO:0000259" key="12">
    <source>
        <dbReference type="PROSITE" id="PS50885"/>
    </source>
</evidence>
<dbReference type="SUPFAM" id="SSF58104">
    <property type="entry name" value="Methyl-accepting chemotaxis protein (MCP) signaling domain"/>
    <property type="match status" value="1"/>
</dbReference>
<dbReference type="CDD" id="cd11386">
    <property type="entry name" value="MCP_signal"/>
    <property type="match status" value="1"/>
</dbReference>
<dbReference type="GO" id="GO:0005886">
    <property type="term" value="C:plasma membrane"/>
    <property type="evidence" value="ECO:0007669"/>
    <property type="project" value="UniProtKB-SubCell"/>
</dbReference>
<feature type="domain" description="HAMP" evidence="12">
    <location>
        <begin position="317"/>
        <end position="356"/>
    </location>
</feature>
<dbReference type="OrthoDB" id="9765170at2"/>
<dbReference type="SUPFAM" id="SSF103190">
    <property type="entry name" value="Sensory domain-like"/>
    <property type="match status" value="1"/>
</dbReference>
<evidence type="ECO:0000256" key="1">
    <source>
        <dbReference type="ARBA" id="ARBA00004651"/>
    </source>
</evidence>
<feature type="region of interest" description="Disordered" evidence="9">
    <location>
        <begin position="648"/>
        <end position="695"/>
    </location>
</feature>
<dbReference type="InterPro" id="IPR003660">
    <property type="entry name" value="HAMP_dom"/>
</dbReference>
<organism evidence="13 14">
    <name type="scientific">Syntrophotalea carbinolica (strain DSM 2380 / NBRC 103641 / GraBd1)</name>
    <name type="common">Pelobacter carbinolicus</name>
    <dbReference type="NCBI Taxonomy" id="338963"/>
    <lineage>
        <taxon>Bacteria</taxon>
        <taxon>Pseudomonadati</taxon>
        <taxon>Thermodesulfobacteriota</taxon>
        <taxon>Desulfuromonadia</taxon>
        <taxon>Desulfuromonadales</taxon>
        <taxon>Syntrophotaleaceae</taxon>
        <taxon>Syntrophotalea</taxon>
    </lineage>
</organism>
<keyword evidence="4 10" id="KW-0812">Transmembrane</keyword>
<evidence type="ECO:0000256" key="2">
    <source>
        <dbReference type="ARBA" id="ARBA00022475"/>
    </source>
</evidence>
<dbReference type="PROSITE" id="PS50885">
    <property type="entry name" value="HAMP"/>
    <property type="match status" value="2"/>
</dbReference>
<keyword evidence="14" id="KW-1185">Reference proteome</keyword>
<keyword evidence="2" id="KW-1003">Cell membrane</keyword>
<evidence type="ECO:0000256" key="9">
    <source>
        <dbReference type="SAM" id="MobiDB-lite"/>
    </source>
</evidence>
<dbReference type="Gene3D" id="3.30.450.20">
    <property type="entry name" value="PAS domain"/>
    <property type="match status" value="2"/>
</dbReference>
<feature type="domain" description="Methyl-accepting transducer" evidence="11">
    <location>
        <begin position="400"/>
        <end position="629"/>
    </location>
</feature>
<name>Q3A0A5_SYNC1</name>
<feature type="transmembrane region" description="Helical" evidence="10">
    <location>
        <begin position="285"/>
        <end position="303"/>
    </location>
</feature>
<dbReference type="Pfam" id="PF00672">
    <property type="entry name" value="HAMP"/>
    <property type="match status" value="1"/>
</dbReference>
<dbReference type="PROSITE" id="PS50111">
    <property type="entry name" value="CHEMOTAXIS_TRANSDUC_2"/>
    <property type="match status" value="1"/>
</dbReference>
<proteinExistence type="inferred from homology"/>
<evidence type="ECO:0000256" key="5">
    <source>
        <dbReference type="ARBA" id="ARBA00022989"/>
    </source>
</evidence>
<comment type="subcellular location">
    <subcellularLocation>
        <location evidence="1">Cell membrane</location>
        <topology evidence="1">Multi-pass membrane protein</topology>
    </subcellularLocation>
</comment>
<dbReference type="PANTHER" id="PTHR43531:SF11">
    <property type="entry name" value="METHYL-ACCEPTING CHEMOTAXIS PROTEIN 3"/>
    <property type="match status" value="1"/>
</dbReference>
<evidence type="ECO:0000256" key="7">
    <source>
        <dbReference type="ARBA" id="ARBA00029447"/>
    </source>
</evidence>
<accession>Q3A0A5</accession>
<feature type="domain" description="HAMP" evidence="12">
    <location>
        <begin position="358"/>
        <end position="395"/>
    </location>
</feature>
<evidence type="ECO:0000313" key="14">
    <source>
        <dbReference type="Proteomes" id="UP000002534"/>
    </source>
</evidence>
<reference evidence="14" key="1">
    <citation type="submission" date="2005-10" db="EMBL/GenBank/DDBJ databases">
        <title>Complete sequence of Pelobacter carbinolicus DSM 2380.</title>
        <authorList>
            <person name="Copeland A."/>
            <person name="Lucas S."/>
            <person name="Lapidus A."/>
            <person name="Barry K."/>
            <person name="Detter J.C."/>
            <person name="Glavina T."/>
            <person name="Hammon N."/>
            <person name="Israni S."/>
            <person name="Pitluck S."/>
            <person name="Chertkov O."/>
            <person name="Schmutz J."/>
            <person name="Larimer F."/>
            <person name="Land M."/>
            <person name="Kyrpides N."/>
            <person name="Ivanova N."/>
            <person name="Richardson P."/>
        </authorList>
    </citation>
    <scope>NUCLEOTIDE SEQUENCE [LARGE SCALE GENOMIC DNA]</scope>
    <source>
        <strain evidence="14">DSM 2380 / NBRC 103641 / GraBd1</strain>
    </source>
</reference>
<evidence type="ECO:0000256" key="4">
    <source>
        <dbReference type="ARBA" id="ARBA00022692"/>
    </source>
</evidence>
<keyword evidence="8" id="KW-0807">Transducer</keyword>
<dbReference type="Gene3D" id="1.10.287.950">
    <property type="entry name" value="Methyl-accepting chemotaxis protein"/>
    <property type="match status" value="1"/>
</dbReference>
<dbReference type="eggNOG" id="COG0840">
    <property type="taxonomic scope" value="Bacteria"/>
</dbReference>
<comment type="similarity">
    <text evidence="7">Belongs to the methyl-accepting chemotaxis (MCP) protein family.</text>
</comment>
<dbReference type="CDD" id="cd12914">
    <property type="entry name" value="PDC1_DGC_like"/>
    <property type="match status" value="1"/>
</dbReference>
<dbReference type="HOGENOM" id="CLU_000445_107_12_7"/>
<dbReference type="InterPro" id="IPR004089">
    <property type="entry name" value="MCPsignal_dom"/>
</dbReference>
<dbReference type="SMART" id="SM00283">
    <property type="entry name" value="MA"/>
    <property type="match status" value="1"/>
</dbReference>
<dbReference type="CDD" id="cd12912">
    <property type="entry name" value="PDC2_MCP_like"/>
    <property type="match status" value="1"/>
</dbReference>
<dbReference type="InterPro" id="IPR051310">
    <property type="entry name" value="MCP_chemotaxis"/>
</dbReference>
<dbReference type="AlphaFoldDB" id="Q3A0A5"/>
<dbReference type="GO" id="GO:0004888">
    <property type="term" value="F:transmembrane signaling receptor activity"/>
    <property type="evidence" value="ECO:0007669"/>
    <property type="project" value="TreeGrafter"/>
</dbReference>
<dbReference type="FunFam" id="1.10.287.950:FF:000001">
    <property type="entry name" value="Methyl-accepting chemotaxis sensory transducer"/>
    <property type="match status" value="1"/>
</dbReference>
<evidence type="ECO:0000259" key="11">
    <source>
        <dbReference type="PROSITE" id="PS50111"/>
    </source>
</evidence>
<gene>
    <name evidence="13" type="primary">mcp36H-12</name>
    <name evidence="13" type="ordered locus">Pcar_2967</name>
</gene>
<keyword evidence="3" id="KW-0145">Chemotaxis</keyword>
<dbReference type="Proteomes" id="UP000002534">
    <property type="component" value="Chromosome"/>
</dbReference>
<protein>
    <submittedName>
        <fullName evidence="13">Methyl-accepting chemotaxis sensory transducer, class 36H, Cache_1 domain-containing</fullName>
    </submittedName>
</protein>
<dbReference type="STRING" id="338963.Pcar_2967"/>
<evidence type="ECO:0000313" key="13">
    <source>
        <dbReference type="EMBL" id="ABA90202.1"/>
    </source>
</evidence>